<dbReference type="NCBIfam" id="NF004160">
    <property type="entry name" value="PRK05627.1-3"/>
    <property type="match status" value="1"/>
</dbReference>
<dbReference type="GO" id="GO:0006747">
    <property type="term" value="P:FAD biosynthetic process"/>
    <property type="evidence" value="ECO:0007669"/>
    <property type="project" value="UniProtKB-UniRule"/>
</dbReference>
<keyword evidence="18" id="KW-1185">Reference proteome</keyword>
<keyword evidence="11 15" id="KW-0067">ATP-binding</keyword>
<dbReference type="SUPFAM" id="SSF82114">
    <property type="entry name" value="Riboflavin kinase-like"/>
    <property type="match status" value="1"/>
</dbReference>
<dbReference type="OrthoDB" id="9803667at2"/>
<dbReference type="SUPFAM" id="SSF52374">
    <property type="entry name" value="Nucleotidylyl transferase"/>
    <property type="match status" value="1"/>
</dbReference>
<name>A0A2M9FWE7_9PROT</name>
<dbReference type="UniPathway" id="UPA00276">
    <property type="reaction ID" value="UER00406"/>
</dbReference>
<comment type="catalytic activity">
    <reaction evidence="14 15">
        <text>FMN + ATP + H(+) = FAD + diphosphate</text>
        <dbReference type="Rhea" id="RHEA:17237"/>
        <dbReference type="ChEBI" id="CHEBI:15378"/>
        <dbReference type="ChEBI" id="CHEBI:30616"/>
        <dbReference type="ChEBI" id="CHEBI:33019"/>
        <dbReference type="ChEBI" id="CHEBI:57692"/>
        <dbReference type="ChEBI" id="CHEBI:58210"/>
        <dbReference type="EC" id="2.7.7.2"/>
    </reaction>
</comment>
<keyword evidence="5 15" id="KW-0288">FMN</keyword>
<dbReference type="PANTHER" id="PTHR22749:SF6">
    <property type="entry name" value="RIBOFLAVIN KINASE"/>
    <property type="match status" value="1"/>
</dbReference>
<evidence type="ECO:0000256" key="8">
    <source>
        <dbReference type="ARBA" id="ARBA00022741"/>
    </source>
</evidence>
<dbReference type="EC" id="2.7.1.26" evidence="15"/>
<dbReference type="InterPro" id="IPR015865">
    <property type="entry name" value="Riboflavin_kinase_bac/euk"/>
</dbReference>
<dbReference type="FunFam" id="3.40.50.620:FF:000021">
    <property type="entry name" value="Riboflavin biosynthesis protein"/>
    <property type="match status" value="1"/>
</dbReference>
<keyword evidence="4 15" id="KW-0285">Flavoprotein</keyword>
<dbReference type="AlphaFoldDB" id="A0A2M9FWE7"/>
<evidence type="ECO:0000256" key="10">
    <source>
        <dbReference type="ARBA" id="ARBA00022827"/>
    </source>
</evidence>
<dbReference type="InterPro" id="IPR015864">
    <property type="entry name" value="FAD_synthase"/>
</dbReference>
<sequence>MRLVRLNTPAPQSLRGATVAIGNFDGVHRGHRVLIGMARDHARARGAPSGVLTFEPHPREYFAPKAPPFRLTNFRARVVGLCETGIDMMAVSRFDEAVARMSATDFIEDVLCRRLGVGHIVVGYDFAFGHKRAGNVALLRHAAVERGFGVSVVEPVHEGQEVISSTRIRDALWQGEPRRAAELLGHWWEVHGRVRRGDQRGRTIGFPTANISLGGYLEPQFGVYAVQIGWPENGRVVWRDGVANLGRRPTFEKSDVLLEVHVFDYSGDLYGKRAEVRFIDFLRPERKFDGLEALKAQIAADAAQAREVLRNLPVLEAGD</sequence>
<dbReference type="Pfam" id="PF01687">
    <property type="entry name" value="Flavokinase"/>
    <property type="match status" value="1"/>
</dbReference>
<dbReference type="PIRSF" id="PIRSF004491">
    <property type="entry name" value="FAD_Synth"/>
    <property type="match status" value="1"/>
</dbReference>
<dbReference type="Pfam" id="PF06574">
    <property type="entry name" value="FAD_syn"/>
    <property type="match status" value="1"/>
</dbReference>
<protein>
    <recommendedName>
        <fullName evidence="15">Riboflavin biosynthesis protein</fullName>
    </recommendedName>
    <domain>
        <recommendedName>
            <fullName evidence="15">Riboflavin kinase</fullName>
            <ecNumber evidence="15">2.7.1.26</ecNumber>
        </recommendedName>
        <alternativeName>
            <fullName evidence="15">Flavokinase</fullName>
        </alternativeName>
    </domain>
    <domain>
        <recommendedName>
            <fullName evidence="15">FMN adenylyltransferase</fullName>
            <ecNumber evidence="15">2.7.7.2</ecNumber>
        </recommendedName>
        <alternativeName>
            <fullName evidence="15">FAD pyrophosphorylase</fullName>
        </alternativeName>
        <alternativeName>
            <fullName evidence="15">FAD synthase</fullName>
        </alternativeName>
    </domain>
</protein>
<dbReference type="UniPathway" id="UPA00277">
    <property type="reaction ID" value="UER00407"/>
</dbReference>
<dbReference type="GO" id="GO:0005524">
    <property type="term" value="F:ATP binding"/>
    <property type="evidence" value="ECO:0007669"/>
    <property type="project" value="UniProtKB-UniRule"/>
</dbReference>
<organism evidence="17 18">
    <name type="scientific">Minwuia thermotolerans</name>
    <dbReference type="NCBI Taxonomy" id="2056226"/>
    <lineage>
        <taxon>Bacteria</taxon>
        <taxon>Pseudomonadati</taxon>
        <taxon>Pseudomonadota</taxon>
        <taxon>Alphaproteobacteria</taxon>
        <taxon>Minwuiales</taxon>
        <taxon>Minwuiaceae</taxon>
        <taxon>Minwuia</taxon>
    </lineage>
</organism>
<keyword evidence="7 15" id="KW-0548">Nucleotidyltransferase</keyword>
<dbReference type="GO" id="GO:0003919">
    <property type="term" value="F:FMN adenylyltransferase activity"/>
    <property type="evidence" value="ECO:0007669"/>
    <property type="project" value="UniProtKB-UniRule"/>
</dbReference>
<evidence type="ECO:0000256" key="9">
    <source>
        <dbReference type="ARBA" id="ARBA00022777"/>
    </source>
</evidence>
<dbReference type="CDD" id="cd02064">
    <property type="entry name" value="FAD_synthetase_N"/>
    <property type="match status" value="1"/>
</dbReference>
<proteinExistence type="inferred from homology"/>
<comment type="caution">
    <text evidence="17">The sequence shown here is derived from an EMBL/GenBank/DDBJ whole genome shotgun (WGS) entry which is preliminary data.</text>
</comment>
<evidence type="ECO:0000256" key="14">
    <source>
        <dbReference type="ARBA" id="ARBA00049494"/>
    </source>
</evidence>
<evidence type="ECO:0000256" key="2">
    <source>
        <dbReference type="ARBA" id="ARBA00004726"/>
    </source>
</evidence>
<evidence type="ECO:0000313" key="18">
    <source>
        <dbReference type="Proteomes" id="UP000229498"/>
    </source>
</evidence>
<evidence type="ECO:0000313" key="17">
    <source>
        <dbReference type="EMBL" id="PJK27798.1"/>
    </source>
</evidence>
<dbReference type="InterPro" id="IPR023468">
    <property type="entry name" value="Riboflavin_kinase"/>
</dbReference>
<dbReference type="GO" id="GO:0008531">
    <property type="term" value="F:riboflavin kinase activity"/>
    <property type="evidence" value="ECO:0007669"/>
    <property type="project" value="UniProtKB-UniRule"/>
</dbReference>
<comment type="function">
    <text evidence="1">Catalyzes the phosphorylation of riboflavin to FMN followed by the adenylation of FMN to FAD.</text>
</comment>
<dbReference type="EMBL" id="PHIG01000054">
    <property type="protein sequence ID" value="PJK27798.1"/>
    <property type="molecule type" value="Genomic_DNA"/>
</dbReference>
<evidence type="ECO:0000256" key="12">
    <source>
        <dbReference type="ARBA" id="ARBA00023268"/>
    </source>
</evidence>
<evidence type="ECO:0000256" key="11">
    <source>
        <dbReference type="ARBA" id="ARBA00022840"/>
    </source>
</evidence>
<comment type="pathway">
    <text evidence="3 15">Cofactor biosynthesis; FMN biosynthesis; FMN from riboflavin (ATP route): step 1/1.</text>
</comment>
<dbReference type="SMART" id="SM00904">
    <property type="entry name" value="Flavokinase"/>
    <property type="match status" value="1"/>
</dbReference>
<dbReference type="RefSeq" id="WP_109795623.1">
    <property type="nucleotide sequence ID" value="NZ_PHIG01000054.1"/>
</dbReference>
<dbReference type="GO" id="GO:0009231">
    <property type="term" value="P:riboflavin biosynthetic process"/>
    <property type="evidence" value="ECO:0007669"/>
    <property type="project" value="InterPro"/>
</dbReference>
<keyword evidence="12" id="KW-0511">Multifunctional enzyme</keyword>
<dbReference type="InterPro" id="IPR014729">
    <property type="entry name" value="Rossmann-like_a/b/a_fold"/>
</dbReference>
<evidence type="ECO:0000259" key="16">
    <source>
        <dbReference type="SMART" id="SM00904"/>
    </source>
</evidence>
<comment type="catalytic activity">
    <reaction evidence="13 15">
        <text>riboflavin + ATP = FMN + ADP + H(+)</text>
        <dbReference type="Rhea" id="RHEA:14357"/>
        <dbReference type="ChEBI" id="CHEBI:15378"/>
        <dbReference type="ChEBI" id="CHEBI:30616"/>
        <dbReference type="ChEBI" id="CHEBI:57986"/>
        <dbReference type="ChEBI" id="CHEBI:58210"/>
        <dbReference type="ChEBI" id="CHEBI:456216"/>
        <dbReference type="EC" id="2.7.1.26"/>
    </reaction>
</comment>
<keyword evidence="10 15" id="KW-0274">FAD</keyword>
<reference evidence="17 18" key="1">
    <citation type="submission" date="2017-11" db="EMBL/GenBank/DDBJ databases">
        <title>Draft genome sequence of Rhizobiales bacterium SY3-13.</title>
        <authorList>
            <person name="Sun C."/>
        </authorList>
    </citation>
    <scope>NUCLEOTIDE SEQUENCE [LARGE SCALE GENOMIC DNA]</scope>
    <source>
        <strain evidence="17 18">SY3-13</strain>
    </source>
</reference>
<dbReference type="Gene3D" id="2.40.30.30">
    <property type="entry name" value="Riboflavin kinase-like"/>
    <property type="match status" value="1"/>
</dbReference>
<keyword evidence="6 15" id="KW-0808">Transferase</keyword>
<evidence type="ECO:0000256" key="3">
    <source>
        <dbReference type="ARBA" id="ARBA00005201"/>
    </source>
</evidence>
<evidence type="ECO:0000256" key="7">
    <source>
        <dbReference type="ARBA" id="ARBA00022695"/>
    </source>
</evidence>
<dbReference type="EC" id="2.7.7.2" evidence="15"/>
<evidence type="ECO:0000256" key="4">
    <source>
        <dbReference type="ARBA" id="ARBA00022630"/>
    </source>
</evidence>
<comment type="pathway">
    <text evidence="2 15">Cofactor biosynthesis; FAD biosynthesis; FAD from FMN: step 1/1.</text>
</comment>
<dbReference type="NCBIfam" id="NF004159">
    <property type="entry name" value="PRK05627.1-2"/>
    <property type="match status" value="1"/>
</dbReference>
<evidence type="ECO:0000256" key="5">
    <source>
        <dbReference type="ARBA" id="ARBA00022643"/>
    </source>
</evidence>
<dbReference type="Gene3D" id="3.40.50.620">
    <property type="entry name" value="HUPs"/>
    <property type="match status" value="1"/>
</dbReference>
<dbReference type="PANTHER" id="PTHR22749">
    <property type="entry name" value="RIBOFLAVIN KINASE/FMN ADENYLYLTRANSFERASE"/>
    <property type="match status" value="1"/>
</dbReference>
<evidence type="ECO:0000256" key="1">
    <source>
        <dbReference type="ARBA" id="ARBA00002121"/>
    </source>
</evidence>
<comment type="similarity">
    <text evidence="15">Belongs to the ribF family.</text>
</comment>
<dbReference type="InterPro" id="IPR023465">
    <property type="entry name" value="Riboflavin_kinase_dom_sf"/>
</dbReference>
<accession>A0A2M9FWE7</accession>
<dbReference type="Proteomes" id="UP000229498">
    <property type="component" value="Unassembled WGS sequence"/>
</dbReference>
<feature type="domain" description="Riboflavin kinase" evidence="16">
    <location>
        <begin position="183"/>
        <end position="310"/>
    </location>
</feature>
<evidence type="ECO:0000256" key="15">
    <source>
        <dbReference type="PIRNR" id="PIRNR004491"/>
    </source>
</evidence>
<dbReference type="NCBIfam" id="TIGR00083">
    <property type="entry name" value="ribF"/>
    <property type="match status" value="1"/>
</dbReference>
<dbReference type="GO" id="GO:0009398">
    <property type="term" value="P:FMN biosynthetic process"/>
    <property type="evidence" value="ECO:0007669"/>
    <property type="project" value="UniProtKB-UniRule"/>
</dbReference>
<evidence type="ECO:0000256" key="6">
    <source>
        <dbReference type="ARBA" id="ARBA00022679"/>
    </source>
</evidence>
<evidence type="ECO:0000256" key="13">
    <source>
        <dbReference type="ARBA" id="ARBA00047880"/>
    </source>
</evidence>
<keyword evidence="8 15" id="KW-0547">Nucleotide-binding</keyword>
<gene>
    <name evidence="17" type="ORF">CVT23_20170</name>
</gene>
<dbReference type="InterPro" id="IPR002606">
    <property type="entry name" value="Riboflavin_kinase_bac"/>
</dbReference>
<dbReference type="NCBIfam" id="NF004162">
    <property type="entry name" value="PRK05627.1-5"/>
    <property type="match status" value="1"/>
</dbReference>
<keyword evidence="9 15" id="KW-0418">Kinase</keyword>